<reference evidence="2 3" key="1">
    <citation type="submission" date="2017-05" db="EMBL/GenBank/DDBJ databases">
        <title>Complete genome sequence of Streptomyces sp. SCSIO 03032 revealed the diverse biosynthetic pathways for its bioactive secondary metabolites.</title>
        <authorList>
            <person name="Ma L."/>
            <person name="Zhu Y."/>
            <person name="Zhang W."/>
            <person name="Zhang G."/>
            <person name="Tian X."/>
            <person name="Zhang S."/>
            <person name="Zhang C."/>
        </authorList>
    </citation>
    <scope>NUCLEOTIDE SEQUENCE [LARGE SCALE GENOMIC DNA]</scope>
    <source>
        <strain evidence="2 3">SCSIO 03032</strain>
    </source>
</reference>
<feature type="domain" description="HTH cro/C1-type" evidence="1">
    <location>
        <begin position="34"/>
        <end position="87"/>
    </location>
</feature>
<proteinExistence type="predicted"/>
<sequence length="289" mass="32198">MQTTDRIADKAGQSVDDVRTEQQLSGYEYFGSEVRSAREDRKLTQRRLADGTGYSIAYVSKVENGVLMPSARFAERLDVVFGTGGLFSRLRRRIDETETPSWFVPYLKLEPKAHRILDWSVHCFIGVLQTEEYARAILRAGNPHEDADTIEGMVRGRMRRRQEALEKPGGPKLWAVIHEACIRTVVGGPDIMAAQLDDLIHVANKPDVDVQIVPFTAGAAAAHTTSFTLLTFSDKSPDTLWTDGPHGGRLTQVEATVKNVAEMHERLRAHAAPPDTSMDTIRTCAEELR</sequence>
<dbReference type="KEGG" id="smao:CAG99_16825"/>
<dbReference type="InterPro" id="IPR001387">
    <property type="entry name" value="Cro/C1-type_HTH"/>
</dbReference>
<dbReference type="Gene3D" id="1.10.260.40">
    <property type="entry name" value="lambda repressor-like DNA-binding domains"/>
    <property type="match status" value="1"/>
</dbReference>
<name>A0A1W7CZQ4_9ACTN</name>
<organism evidence="2 3">
    <name type="scientific">Streptomyces marincola</name>
    <dbReference type="NCBI Taxonomy" id="2878388"/>
    <lineage>
        <taxon>Bacteria</taxon>
        <taxon>Bacillati</taxon>
        <taxon>Actinomycetota</taxon>
        <taxon>Actinomycetes</taxon>
        <taxon>Kitasatosporales</taxon>
        <taxon>Streptomycetaceae</taxon>
        <taxon>Streptomyces</taxon>
    </lineage>
</organism>
<dbReference type="SUPFAM" id="SSF47413">
    <property type="entry name" value="lambda repressor-like DNA-binding domains"/>
    <property type="match status" value="1"/>
</dbReference>
<dbReference type="Pfam" id="PF13560">
    <property type="entry name" value="HTH_31"/>
    <property type="match status" value="1"/>
</dbReference>
<dbReference type="EMBL" id="CP021121">
    <property type="protein sequence ID" value="ARQ70284.1"/>
    <property type="molecule type" value="Genomic_DNA"/>
</dbReference>
<dbReference type="InterPro" id="IPR043917">
    <property type="entry name" value="DUF5753"/>
</dbReference>
<keyword evidence="3" id="KW-1185">Reference proteome</keyword>
<dbReference type="PROSITE" id="PS50943">
    <property type="entry name" value="HTH_CROC1"/>
    <property type="match status" value="1"/>
</dbReference>
<dbReference type="OrthoDB" id="2897536at2"/>
<dbReference type="SMART" id="SM00530">
    <property type="entry name" value="HTH_XRE"/>
    <property type="match status" value="1"/>
</dbReference>
<evidence type="ECO:0000313" key="2">
    <source>
        <dbReference type="EMBL" id="ARQ70284.1"/>
    </source>
</evidence>
<gene>
    <name evidence="2" type="ORF">CAG99_16825</name>
</gene>
<evidence type="ECO:0000313" key="3">
    <source>
        <dbReference type="Proteomes" id="UP000194218"/>
    </source>
</evidence>
<protein>
    <recommendedName>
        <fullName evidence="1">HTH cro/C1-type domain-containing protein</fullName>
    </recommendedName>
</protein>
<dbReference type="InterPro" id="IPR010982">
    <property type="entry name" value="Lambda_DNA-bd_dom_sf"/>
</dbReference>
<dbReference type="AlphaFoldDB" id="A0A1W7CZQ4"/>
<dbReference type="GO" id="GO:0003677">
    <property type="term" value="F:DNA binding"/>
    <property type="evidence" value="ECO:0007669"/>
    <property type="project" value="InterPro"/>
</dbReference>
<accession>A0A1W7CZQ4</accession>
<dbReference type="Proteomes" id="UP000194218">
    <property type="component" value="Chromosome"/>
</dbReference>
<evidence type="ECO:0000259" key="1">
    <source>
        <dbReference type="PROSITE" id="PS50943"/>
    </source>
</evidence>
<dbReference type="Pfam" id="PF19054">
    <property type="entry name" value="DUF5753"/>
    <property type="match status" value="1"/>
</dbReference>
<dbReference type="CDD" id="cd00093">
    <property type="entry name" value="HTH_XRE"/>
    <property type="match status" value="1"/>
</dbReference>